<name>A0A059U1X3_9RHAB</name>
<sequence length="271" mass="30341">MDPANLVRFGSKGRFPNMKLAIEDMLMTESALEAESNPINNQPAPLLTSFLAEVDGQNLDAAAEEDWGEKVAQEVFQGDWDMEDGPKFTFLLNYLPPDLRDQVESSVLNLLDWINTSSRVGLYMRRTESSVEIKYEKPDEKDPPLAPVQIPEPVPSSSAQKLNLNKETPVKKPIKLAPTFNEERCISLGEGKSGEALYLNLKHGVKFPKRTGSGHLKVSLETPGIKDADIEKYKNYPLKEGLHKLLKRAGIWKALVGVADVEKPIWPDLRY</sequence>
<evidence type="ECO:0000256" key="1">
    <source>
        <dbReference type="SAM" id="MobiDB-lite"/>
    </source>
</evidence>
<feature type="region of interest" description="Disordered" evidence="1">
    <location>
        <begin position="135"/>
        <end position="165"/>
    </location>
</feature>
<evidence type="ECO:0000313" key="3">
    <source>
        <dbReference type="Proteomes" id="UP000134478"/>
    </source>
</evidence>
<dbReference type="RefSeq" id="YP_009094162.1">
    <property type="nucleotide sequence ID" value="NC_025362.1"/>
</dbReference>
<protein>
    <submittedName>
        <fullName evidence="2">P protein</fullName>
    </submittedName>
</protein>
<dbReference type="EMBL" id="KJ636781">
    <property type="protein sequence ID" value="AHZ45719.1"/>
    <property type="molecule type" value="Viral_cRNA"/>
</dbReference>
<dbReference type="KEGG" id="vg:20964439"/>
<organism evidence="2 3">
    <name type="scientific">Xiburema virus</name>
    <dbReference type="NCBI Taxonomy" id="1272959"/>
    <lineage>
        <taxon>Viruses</taxon>
        <taxon>Riboviria</taxon>
        <taxon>Orthornavirae</taxon>
        <taxon>Negarnaviricota</taxon>
        <taxon>Haploviricotina</taxon>
        <taxon>Monjiviricetes</taxon>
        <taxon>Mononegavirales</taxon>
        <taxon>Rhabdoviridae</taxon>
        <taxon>Alpharhabdovirinae</taxon>
        <taxon>Arurhavirus</taxon>
        <taxon>Arurhavirus xiburema</taxon>
    </lineage>
</organism>
<dbReference type="Proteomes" id="UP000134478">
    <property type="component" value="Segment"/>
</dbReference>
<feature type="compositionally biased region" description="Pro residues" evidence="1">
    <location>
        <begin position="144"/>
        <end position="154"/>
    </location>
</feature>
<dbReference type="GeneID" id="20964439"/>
<keyword evidence="3" id="KW-1185">Reference proteome</keyword>
<accession>A0A059U1X3</accession>
<reference evidence="2 3" key="1">
    <citation type="journal article" date="2014" name="Genome Announc.">
        <title>Xiburema Virus, a Hitherto Undescribed Virus within the Family Rhabdoviridae Isolated in the Brazilian Amazon Region.</title>
        <authorList>
            <person name="Wanzeller A.L."/>
            <person name="Martins L.C."/>
            <person name="Diniz Junior J.A."/>
            <person name="de Almeida Medeiros D.B."/>
            <person name="Cardoso J.F."/>
            <person name="da Silva D.E."/>
            <person name="de Oliveira L.F."/>
            <person name="de Vasconcelos J.M."/>
            <person name="Nunes M.R."/>
            <person name="Vianez Junior J.L."/>
            <person name="Vasconcelos P.F."/>
        </authorList>
    </citation>
    <scope>NUCLEOTIDE SEQUENCE [LARGE SCALE GENOMIC DNA]</scope>
    <source>
        <strain evidence="2">XIBV/BE AR 362159</strain>
    </source>
</reference>
<proteinExistence type="predicted"/>
<feature type="compositionally biased region" description="Polar residues" evidence="1">
    <location>
        <begin position="155"/>
        <end position="165"/>
    </location>
</feature>
<evidence type="ECO:0000313" key="2">
    <source>
        <dbReference type="EMBL" id="AHZ45719.1"/>
    </source>
</evidence>
<dbReference type="OrthoDB" id="36795at10239"/>